<organism evidence="2 3">
    <name type="scientific">Paramarasmius palmivorus</name>
    <dbReference type="NCBI Taxonomy" id="297713"/>
    <lineage>
        <taxon>Eukaryota</taxon>
        <taxon>Fungi</taxon>
        <taxon>Dikarya</taxon>
        <taxon>Basidiomycota</taxon>
        <taxon>Agaricomycotina</taxon>
        <taxon>Agaricomycetes</taxon>
        <taxon>Agaricomycetidae</taxon>
        <taxon>Agaricales</taxon>
        <taxon>Marasmiineae</taxon>
        <taxon>Marasmiaceae</taxon>
        <taxon>Paramarasmius</taxon>
    </lineage>
</organism>
<protein>
    <submittedName>
        <fullName evidence="2">Uncharacterized protein</fullName>
    </submittedName>
</protein>
<evidence type="ECO:0000256" key="1">
    <source>
        <dbReference type="SAM" id="MobiDB-lite"/>
    </source>
</evidence>
<proteinExistence type="predicted"/>
<dbReference type="EMBL" id="JAYKXP010000022">
    <property type="protein sequence ID" value="KAK7046006.1"/>
    <property type="molecule type" value="Genomic_DNA"/>
</dbReference>
<name>A0AAW0D367_9AGAR</name>
<dbReference type="AlphaFoldDB" id="A0AAW0D367"/>
<evidence type="ECO:0000313" key="2">
    <source>
        <dbReference type="EMBL" id="KAK7046006.1"/>
    </source>
</evidence>
<evidence type="ECO:0000313" key="3">
    <source>
        <dbReference type="Proteomes" id="UP001383192"/>
    </source>
</evidence>
<dbReference type="Proteomes" id="UP001383192">
    <property type="component" value="Unassembled WGS sequence"/>
</dbReference>
<accession>A0AAW0D367</accession>
<sequence length="239" mass="27292">MTQSSDGKFIVHDDSGKQVDPGTILEPSVEKSYQLGDNISKARTSQDPECRKLTRPSLNSNPGFVFHDSRGMEAGSIHEAEDLKRFMKDRSQESFDKQLHVIWYCLSTDTDRPLCDAEMAFFENGTDGVPVIAIFTKFESRINKAYSKLRDEGLSLREARRQAEQRAKYEWEILLTERRQRMKYPPAACVYLQKMDKPETTCEPLTLATHRTIETEVVSRLFAMVQRTSVEVSMGVALV</sequence>
<feature type="region of interest" description="Disordered" evidence="1">
    <location>
        <begin position="1"/>
        <end position="23"/>
    </location>
</feature>
<keyword evidence="3" id="KW-1185">Reference proteome</keyword>
<reference evidence="2 3" key="1">
    <citation type="submission" date="2024-01" db="EMBL/GenBank/DDBJ databases">
        <title>A draft genome for a cacao thread blight-causing isolate of Paramarasmius palmivorus.</title>
        <authorList>
            <person name="Baruah I.K."/>
            <person name="Bukari Y."/>
            <person name="Amoako-Attah I."/>
            <person name="Meinhardt L.W."/>
            <person name="Bailey B.A."/>
            <person name="Cohen S.P."/>
        </authorList>
    </citation>
    <scope>NUCLEOTIDE SEQUENCE [LARGE SCALE GENOMIC DNA]</scope>
    <source>
        <strain evidence="2 3">GH-12</strain>
    </source>
</reference>
<gene>
    <name evidence="2" type="ORF">VNI00_007001</name>
</gene>
<comment type="caution">
    <text evidence="2">The sequence shown here is derived from an EMBL/GenBank/DDBJ whole genome shotgun (WGS) entry which is preliminary data.</text>
</comment>